<feature type="domain" description="Protein kinase" evidence="5">
    <location>
        <begin position="605"/>
        <end position="780"/>
    </location>
</feature>
<reference evidence="6 7" key="1">
    <citation type="submission" date="2011-02" db="EMBL/GenBank/DDBJ databases">
        <title>The Genome Sequence of Sphaeroforma arctica JP610.</title>
        <authorList>
            <consortium name="The Broad Institute Genome Sequencing Platform"/>
            <person name="Russ C."/>
            <person name="Cuomo C."/>
            <person name="Young S.K."/>
            <person name="Zeng Q."/>
            <person name="Gargeya S."/>
            <person name="Alvarado L."/>
            <person name="Berlin A."/>
            <person name="Chapman S.B."/>
            <person name="Chen Z."/>
            <person name="Freedman E."/>
            <person name="Gellesch M."/>
            <person name="Goldberg J."/>
            <person name="Griggs A."/>
            <person name="Gujja S."/>
            <person name="Heilman E."/>
            <person name="Heiman D."/>
            <person name="Howarth C."/>
            <person name="Mehta T."/>
            <person name="Neiman D."/>
            <person name="Pearson M."/>
            <person name="Roberts A."/>
            <person name="Saif S."/>
            <person name="Shea T."/>
            <person name="Shenoy N."/>
            <person name="Sisk P."/>
            <person name="Stolte C."/>
            <person name="Sykes S."/>
            <person name="White J."/>
            <person name="Yandava C."/>
            <person name="Burger G."/>
            <person name="Gray M.W."/>
            <person name="Holland P.W.H."/>
            <person name="King N."/>
            <person name="Lang F.B.F."/>
            <person name="Roger A.J."/>
            <person name="Ruiz-Trillo I."/>
            <person name="Haas B."/>
            <person name="Nusbaum C."/>
            <person name="Birren B."/>
        </authorList>
    </citation>
    <scope>NUCLEOTIDE SEQUENCE [LARGE SCALE GENOMIC DNA]</scope>
    <source>
        <strain evidence="6 7">JP610</strain>
    </source>
</reference>
<keyword evidence="3" id="KW-0067">ATP-binding</keyword>
<evidence type="ECO:0000256" key="4">
    <source>
        <dbReference type="SAM" id="Phobius"/>
    </source>
</evidence>
<dbReference type="PROSITE" id="PS50011">
    <property type="entry name" value="PROTEIN_KINASE_DOM"/>
    <property type="match status" value="1"/>
</dbReference>
<dbReference type="PANTHER" id="PTHR24416">
    <property type="entry name" value="TYROSINE-PROTEIN KINASE RECEPTOR"/>
    <property type="match status" value="1"/>
</dbReference>
<dbReference type="Gene3D" id="1.10.510.10">
    <property type="entry name" value="Transferase(Phosphotransferase) domain 1"/>
    <property type="match status" value="1"/>
</dbReference>
<evidence type="ECO:0000256" key="1">
    <source>
        <dbReference type="ARBA" id="ARBA00004167"/>
    </source>
</evidence>
<dbReference type="STRING" id="667725.A0A0L0G8Q6"/>
<organism evidence="6 7">
    <name type="scientific">Sphaeroforma arctica JP610</name>
    <dbReference type="NCBI Taxonomy" id="667725"/>
    <lineage>
        <taxon>Eukaryota</taxon>
        <taxon>Ichthyosporea</taxon>
        <taxon>Ichthyophonida</taxon>
        <taxon>Sphaeroforma</taxon>
    </lineage>
</organism>
<dbReference type="InterPro" id="IPR020635">
    <property type="entry name" value="Tyr_kinase_cat_dom"/>
</dbReference>
<dbReference type="OrthoDB" id="546826at2759"/>
<evidence type="ECO:0000259" key="5">
    <source>
        <dbReference type="PROSITE" id="PS50011"/>
    </source>
</evidence>
<dbReference type="InterPro" id="IPR011009">
    <property type="entry name" value="Kinase-like_dom_sf"/>
</dbReference>
<dbReference type="Proteomes" id="UP000054560">
    <property type="component" value="Unassembled WGS sequence"/>
</dbReference>
<keyword evidence="6" id="KW-0723">Serine/threonine-protein kinase</keyword>
<feature type="binding site" evidence="3">
    <location>
        <position position="636"/>
    </location>
    <ligand>
        <name>ATP</name>
        <dbReference type="ChEBI" id="CHEBI:30616"/>
    </ligand>
</feature>
<dbReference type="Gene3D" id="3.30.200.20">
    <property type="entry name" value="Phosphorylase Kinase, domain 1"/>
    <property type="match status" value="1"/>
</dbReference>
<dbReference type="InterPro" id="IPR000719">
    <property type="entry name" value="Prot_kinase_dom"/>
</dbReference>
<dbReference type="GO" id="GO:0043235">
    <property type="term" value="C:receptor complex"/>
    <property type="evidence" value="ECO:0007669"/>
    <property type="project" value="TreeGrafter"/>
</dbReference>
<dbReference type="Pfam" id="PF07714">
    <property type="entry name" value="PK_Tyr_Ser-Thr"/>
    <property type="match status" value="1"/>
</dbReference>
<dbReference type="GeneID" id="25902928"/>
<comment type="subcellular location">
    <subcellularLocation>
        <location evidence="1">Membrane</location>
        <topology evidence="1">Single-pass membrane protein</topology>
    </subcellularLocation>
</comment>
<gene>
    <name evidence="6" type="ORF">SARC_02424</name>
</gene>
<dbReference type="GO" id="GO:0007169">
    <property type="term" value="P:cell surface receptor protein tyrosine kinase signaling pathway"/>
    <property type="evidence" value="ECO:0007669"/>
    <property type="project" value="TreeGrafter"/>
</dbReference>
<accession>A0A0L0G8Q6</accession>
<dbReference type="InterPro" id="IPR017441">
    <property type="entry name" value="Protein_kinase_ATP_BS"/>
</dbReference>
<dbReference type="SUPFAM" id="SSF56112">
    <property type="entry name" value="Protein kinase-like (PK-like)"/>
    <property type="match status" value="1"/>
</dbReference>
<dbReference type="PROSITE" id="PS00109">
    <property type="entry name" value="PROTEIN_KINASE_TYR"/>
    <property type="match status" value="1"/>
</dbReference>
<dbReference type="AlphaFoldDB" id="A0A0L0G8Q6"/>
<keyword evidence="4" id="KW-0812">Transmembrane</keyword>
<evidence type="ECO:0000256" key="2">
    <source>
        <dbReference type="ARBA" id="ARBA00051243"/>
    </source>
</evidence>
<evidence type="ECO:0000256" key="3">
    <source>
        <dbReference type="PROSITE-ProRule" id="PRU10141"/>
    </source>
</evidence>
<dbReference type="InterPro" id="IPR001245">
    <property type="entry name" value="Ser-Thr/Tyr_kinase_cat_dom"/>
</dbReference>
<evidence type="ECO:0000313" key="6">
    <source>
        <dbReference type="EMBL" id="KNC85390.1"/>
    </source>
</evidence>
<dbReference type="PROSITE" id="PS00107">
    <property type="entry name" value="PROTEIN_KINASE_ATP"/>
    <property type="match status" value="1"/>
</dbReference>
<evidence type="ECO:0000313" key="7">
    <source>
        <dbReference type="Proteomes" id="UP000054560"/>
    </source>
</evidence>
<dbReference type="RefSeq" id="XP_014159292.1">
    <property type="nucleotide sequence ID" value="XM_014303817.1"/>
</dbReference>
<dbReference type="GO" id="GO:0004714">
    <property type="term" value="F:transmembrane receptor protein tyrosine kinase activity"/>
    <property type="evidence" value="ECO:0007669"/>
    <property type="project" value="UniProtKB-EC"/>
</dbReference>
<dbReference type="InterPro" id="IPR008266">
    <property type="entry name" value="Tyr_kinase_AS"/>
</dbReference>
<keyword evidence="4" id="KW-1133">Transmembrane helix</keyword>
<dbReference type="PANTHER" id="PTHR24416:SF611">
    <property type="entry name" value="TYROSINE-PROTEIN KINASE TRANSMEMBRANE RECEPTOR ROR"/>
    <property type="match status" value="1"/>
</dbReference>
<dbReference type="EMBL" id="KQ241704">
    <property type="protein sequence ID" value="KNC85390.1"/>
    <property type="molecule type" value="Genomic_DNA"/>
</dbReference>
<dbReference type="InterPro" id="IPR050122">
    <property type="entry name" value="RTK"/>
</dbReference>
<protein>
    <submittedName>
        <fullName evidence="6">Serine/threonine protein kinase</fullName>
    </submittedName>
</protein>
<dbReference type="eggNOG" id="KOG1026">
    <property type="taxonomic scope" value="Eukaryota"/>
</dbReference>
<dbReference type="GO" id="GO:0004674">
    <property type="term" value="F:protein serine/threonine kinase activity"/>
    <property type="evidence" value="ECO:0007669"/>
    <property type="project" value="UniProtKB-KW"/>
</dbReference>
<name>A0A0L0G8Q6_9EUKA</name>
<keyword evidence="4" id="KW-0472">Membrane</keyword>
<proteinExistence type="predicted"/>
<dbReference type="GO" id="GO:0005524">
    <property type="term" value="F:ATP binding"/>
    <property type="evidence" value="ECO:0007669"/>
    <property type="project" value="UniProtKB-UniRule"/>
</dbReference>
<keyword evidence="6" id="KW-0808">Transferase</keyword>
<sequence length="780" mass="84139">MVHTYSGARPIGLQDCTILSGRIAISRRNSNNTIRTVSGLEVDRKPSDVESKLKIEALAEKQNKILHRRLLGSLVGGLLNVTLGDDNIVNDPLNGTESGAQSNDTSGDGGGLLGGILGEDGLVDGVLGEDGVVNNLLNETLGDDGTVGGLLGEDGVVGGLLNATLGEDGVVNSLVGGDGIVDNLLNETSGGDGLLIGLVGEDGLVDDLLGGDGIVEGLLNATIGDDGLGDDLLGEDGLVDDLLGQDGLVNGLINATLGEDGLVNNLPDTVVDVIDETVGDNGLIDDVLDIVVVVANDTLSENEQIVDNVVNNTNTTLDDIVTNPASAPGKLIGYNGTDGFDEHEFLGDYPAPVYEPSGWQFADGYWWTVSCWVQAPYEPETHKPMAPAGGTSADCPKGLLLQWSRPPPLAVYMNEAFQSGVKLTVNHDSTAFQINNLDGMAYFIPHFAMYGCLEFDGIYCIPSIDSTDDFMKINQMVPPMRSDENVTEYQFMGHLRLMDGKYMVTSHVNFFDEDGNQVIMALGAFTTAEPEGMARWLSALFTVGLLAVVLIVFVMIYWFYRFRKERRKVKRLRPQTYPKNLPAPLLDVDALDEISTDEYISSERFMALEKLGDGAYGEVFKGALFREGTPILCAIKTLKEEHRVTLSDKFLAEASVMRQLRHQNVVRNIGVSGIAETERAEICILMEFLEKVYLQKYLIDNPQISAAELLSFSAQIARGCECIASHSLVHRDIAARNCLLGQMGSGGHFTVKISDFGLARVFGGEDDNYIMEGEGLMPIR</sequence>
<dbReference type="GO" id="GO:0005886">
    <property type="term" value="C:plasma membrane"/>
    <property type="evidence" value="ECO:0007669"/>
    <property type="project" value="TreeGrafter"/>
</dbReference>
<keyword evidence="6" id="KW-0418">Kinase</keyword>
<keyword evidence="3" id="KW-0547">Nucleotide-binding</keyword>
<keyword evidence="7" id="KW-1185">Reference proteome</keyword>
<feature type="transmembrane region" description="Helical" evidence="4">
    <location>
        <begin position="536"/>
        <end position="560"/>
    </location>
</feature>
<comment type="catalytic activity">
    <reaction evidence="2">
        <text>L-tyrosyl-[protein] + ATP = O-phospho-L-tyrosyl-[protein] + ADP + H(+)</text>
        <dbReference type="Rhea" id="RHEA:10596"/>
        <dbReference type="Rhea" id="RHEA-COMP:10136"/>
        <dbReference type="Rhea" id="RHEA-COMP:20101"/>
        <dbReference type="ChEBI" id="CHEBI:15378"/>
        <dbReference type="ChEBI" id="CHEBI:30616"/>
        <dbReference type="ChEBI" id="CHEBI:46858"/>
        <dbReference type="ChEBI" id="CHEBI:61978"/>
        <dbReference type="ChEBI" id="CHEBI:456216"/>
        <dbReference type="EC" id="2.7.10.1"/>
    </reaction>
</comment>
<dbReference type="SMART" id="SM00219">
    <property type="entry name" value="TyrKc"/>
    <property type="match status" value="1"/>
</dbReference>